<keyword evidence="2" id="KW-0238">DNA-binding</keyword>
<dbReference type="Pfam" id="PF00196">
    <property type="entry name" value="GerE"/>
    <property type="match status" value="1"/>
</dbReference>
<evidence type="ECO:0000256" key="2">
    <source>
        <dbReference type="ARBA" id="ARBA00023125"/>
    </source>
</evidence>
<gene>
    <name evidence="5" type="ORF">GsuE55_33220</name>
</gene>
<evidence type="ECO:0000313" key="6">
    <source>
        <dbReference type="Proteomes" id="UP000501421"/>
    </source>
</evidence>
<feature type="domain" description="HTH luxR-type" evidence="4">
    <location>
        <begin position="477"/>
        <end position="542"/>
    </location>
</feature>
<dbReference type="PROSITE" id="PS00622">
    <property type="entry name" value="HTH_LUXR_1"/>
    <property type="match status" value="1"/>
</dbReference>
<keyword evidence="6" id="KW-1185">Reference proteome</keyword>
<dbReference type="InterPro" id="IPR036388">
    <property type="entry name" value="WH-like_DNA-bd_sf"/>
</dbReference>
<reference evidence="6" key="1">
    <citation type="journal article" date="2020" name="Microbiol. Resour. Announc.">
        <title>Complete Genome Sequence of Geobacillus sp. Strain E55-1, Isolated from Mine Geyser in Japan.</title>
        <authorList>
            <person name="Miyazaki K."/>
            <person name="Hase E."/>
            <person name="Tokito N."/>
        </authorList>
    </citation>
    <scope>NUCLEOTIDE SEQUENCE [LARGE SCALE GENOMIC DNA]</scope>
    <source>
        <strain evidence="6">E55-1</strain>
    </source>
</reference>
<sequence length="547" mass="61709">MAIRELLQYVQDAYAALTQLSMIIVDDDGNPVTKVSNLTELAELVLFVAQKEGTTFFCPRELSIESWQRPILAPVGCLGMKSILAPIFVEGKAEYWVWSGVLIEEETKWLVREQSMVDDKWAAVIAQAAVLPAGAVEAKLRDIERMAAICGELIRGERCKQRYHAYGKPLEAALADHPLAYDAGRLLARLQELDPRLDVALYIERRPQACVVVAANGEKAERLKGRTIDPLFPPLVAWDEPFHPIYFQEAALDPRFSFFVRHDIRPKMLIAYPAVYEQTLEGWAVVASETALSPAEELLPLGHMLVQHWLLLTRCAEASAKTDRHLMRLSMLMEIGRAMRVVQNEEEIVRMMVEFAVDLAYGEFVCAVWCCDDRTTVIHEGALTASAASGYREEVRRRYGRGEKAKNQAPTLVPIGDKTVMEVPFFVRDRHYGVLAVHIRQPAEAKEAEVYIAALAAIGALMMQGAVYQDDEGIIDIDMLSEQLTAREMDVLELLIQGCSNREISERLFISVHTVKNHITNIFQKIGVNDRSQLIALVYQLNHRRRR</sequence>
<accession>A0A679FU31</accession>
<evidence type="ECO:0000256" key="3">
    <source>
        <dbReference type="ARBA" id="ARBA00023163"/>
    </source>
</evidence>
<proteinExistence type="predicted"/>
<dbReference type="SUPFAM" id="SSF46894">
    <property type="entry name" value="C-terminal effector domain of the bipartite response regulators"/>
    <property type="match status" value="1"/>
</dbReference>
<keyword evidence="1" id="KW-0805">Transcription regulation</keyword>
<dbReference type="InterPro" id="IPR016032">
    <property type="entry name" value="Sig_transdc_resp-reg_C-effctor"/>
</dbReference>
<dbReference type="PANTHER" id="PTHR44688:SF16">
    <property type="entry name" value="DNA-BINDING TRANSCRIPTIONAL ACTIVATOR DEVR_DOSR"/>
    <property type="match status" value="1"/>
</dbReference>
<dbReference type="EMBL" id="AP022557">
    <property type="protein sequence ID" value="BBW98489.1"/>
    <property type="molecule type" value="Genomic_DNA"/>
</dbReference>
<dbReference type="InterPro" id="IPR018771">
    <property type="entry name" value="PocR_dom"/>
</dbReference>
<name>A0A679FU31_9BACL</name>
<dbReference type="PRINTS" id="PR00038">
    <property type="entry name" value="HTHLUXR"/>
</dbReference>
<dbReference type="CDD" id="cd06170">
    <property type="entry name" value="LuxR_C_like"/>
    <property type="match status" value="1"/>
</dbReference>
<dbReference type="SUPFAM" id="SSF55781">
    <property type="entry name" value="GAF domain-like"/>
    <property type="match status" value="1"/>
</dbReference>
<dbReference type="InterPro" id="IPR000792">
    <property type="entry name" value="Tscrpt_reg_LuxR_C"/>
</dbReference>
<dbReference type="AlphaFoldDB" id="A0A679FU31"/>
<evidence type="ECO:0000313" key="5">
    <source>
        <dbReference type="EMBL" id="BBW98489.1"/>
    </source>
</evidence>
<dbReference type="PANTHER" id="PTHR44688">
    <property type="entry name" value="DNA-BINDING TRANSCRIPTIONAL ACTIVATOR DEVR_DOSR"/>
    <property type="match status" value="1"/>
</dbReference>
<dbReference type="SMART" id="SM00421">
    <property type="entry name" value="HTH_LUXR"/>
    <property type="match status" value="1"/>
</dbReference>
<dbReference type="RefSeq" id="WP_033844644.1">
    <property type="nucleotide sequence ID" value="NZ_AP022557.1"/>
</dbReference>
<evidence type="ECO:0000259" key="4">
    <source>
        <dbReference type="PROSITE" id="PS50043"/>
    </source>
</evidence>
<dbReference type="Pfam" id="PF10114">
    <property type="entry name" value="PocR"/>
    <property type="match status" value="1"/>
</dbReference>
<dbReference type="GO" id="GO:0006355">
    <property type="term" value="P:regulation of DNA-templated transcription"/>
    <property type="evidence" value="ECO:0007669"/>
    <property type="project" value="InterPro"/>
</dbReference>
<dbReference type="PROSITE" id="PS50043">
    <property type="entry name" value="HTH_LUXR_2"/>
    <property type="match status" value="1"/>
</dbReference>
<organism evidence="5 6">
    <name type="scientific">Geobacillus subterraneus</name>
    <dbReference type="NCBI Taxonomy" id="129338"/>
    <lineage>
        <taxon>Bacteria</taxon>
        <taxon>Bacillati</taxon>
        <taxon>Bacillota</taxon>
        <taxon>Bacilli</taxon>
        <taxon>Bacillales</taxon>
        <taxon>Anoxybacillaceae</taxon>
        <taxon>Geobacillus</taxon>
    </lineage>
</organism>
<dbReference type="Proteomes" id="UP000501421">
    <property type="component" value="Chromosome"/>
</dbReference>
<dbReference type="GO" id="GO:0003677">
    <property type="term" value="F:DNA binding"/>
    <property type="evidence" value="ECO:0007669"/>
    <property type="project" value="UniProtKB-KW"/>
</dbReference>
<protein>
    <recommendedName>
        <fullName evidence="4">HTH luxR-type domain-containing protein</fullName>
    </recommendedName>
</protein>
<dbReference type="Gene3D" id="1.10.10.10">
    <property type="entry name" value="Winged helix-like DNA-binding domain superfamily/Winged helix DNA-binding domain"/>
    <property type="match status" value="1"/>
</dbReference>
<evidence type="ECO:0000256" key="1">
    <source>
        <dbReference type="ARBA" id="ARBA00023015"/>
    </source>
</evidence>
<keyword evidence="3" id="KW-0804">Transcription</keyword>